<dbReference type="PANTHER" id="PTHR43018">
    <property type="entry name" value="PHOSPHO-2-DEHYDRO-3-DEOXYHEPTONATE ALDOLASE"/>
    <property type="match status" value="1"/>
</dbReference>
<dbReference type="EMBL" id="PCRP01000046">
    <property type="protein sequence ID" value="PIP23512.1"/>
    <property type="molecule type" value="Genomic_DNA"/>
</dbReference>
<evidence type="ECO:0000313" key="5">
    <source>
        <dbReference type="Proteomes" id="UP000230273"/>
    </source>
</evidence>
<name>A0A2G9YWC3_9BACT</name>
<dbReference type="AlphaFoldDB" id="A0A2G9YWC3"/>
<comment type="caution">
    <text evidence="4">The sequence shown here is derived from an EMBL/GenBank/DDBJ whole genome shotgun (WGS) entry which is preliminary data.</text>
</comment>
<dbReference type="NCBIfam" id="TIGR01361">
    <property type="entry name" value="DAHP_synth_Bsub"/>
    <property type="match status" value="1"/>
</dbReference>
<dbReference type="NCBIfam" id="NF006421">
    <property type="entry name" value="PRK08673.1"/>
    <property type="match status" value="1"/>
</dbReference>
<dbReference type="InterPro" id="IPR013785">
    <property type="entry name" value="Aldolase_TIM"/>
</dbReference>
<gene>
    <name evidence="4" type="primary">aroF</name>
    <name evidence="4" type="ORF">COX36_02855</name>
</gene>
<dbReference type="InterPro" id="IPR041071">
    <property type="entry name" value="DAHP_snth_FXD"/>
</dbReference>
<dbReference type="Pfam" id="PF00793">
    <property type="entry name" value="DAHP_synth_1"/>
    <property type="match status" value="1"/>
</dbReference>
<keyword evidence="1" id="KW-0808">Transferase</keyword>
<dbReference type="Gene3D" id="3.30.70.1140">
    <property type="entry name" value="Phospho-2-dehydro-3-deoxyheptonate aldolase, domain 1"/>
    <property type="match status" value="1"/>
</dbReference>
<evidence type="ECO:0000259" key="2">
    <source>
        <dbReference type="Pfam" id="PF00793"/>
    </source>
</evidence>
<dbReference type="Gene3D" id="3.20.20.70">
    <property type="entry name" value="Aldolase class I"/>
    <property type="match status" value="1"/>
</dbReference>
<accession>A0A2G9YWC3</accession>
<dbReference type="InterPro" id="IPR052899">
    <property type="entry name" value="Class-I_DAHP_synthase"/>
</dbReference>
<dbReference type="GO" id="GO:0016832">
    <property type="term" value="F:aldehyde-lyase activity"/>
    <property type="evidence" value="ECO:0007669"/>
    <property type="project" value="InterPro"/>
</dbReference>
<dbReference type="GO" id="GO:0016740">
    <property type="term" value="F:transferase activity"/>
    <property type="evidence" value="ECO:0007669"/>
    <property type="project" value="UniProtKB-KW"/>
</dbReference>
<feature type="domain" description="DAHP synthetase I/KDSA" evidence="2">
    <location>
        <begin position="88"/>
        <end position="329"/>
    </location>
</feature>
<reference evidence="4 5" key="1">
    <citation type="submission" date="2017-09" db="EMBL/GenBank/DDBJ databases">
        <title>Depth-based differentiation of microbial function through sediment-hosted aquifers and enrichment of novel symbionts in the deep terrestrial subsurface.</title>
        <authorList>
            <person name="Probst A.J."/>
            <person name="Ladd B."/>
            <person name="Jarett J.K."/>
            <person name="Geller-Mcgrath D.E."/>
            <person name="Sieber C.M."/>
            <person name="Emerson J.B."/>
            <person name="Anantharaman K."/>
            <person name="Thomas B.C."/>
            <person name="Malmstrom R."/>
            <person name="Stieglmeier M."/>
            <person name="Klingl A."/>
            <person name="Woyke T."/>
            <person name="Ryan C.M."/>
            <person name="Banfield J.F."/>
        </authorList>
    </citation>
    <scope>NUCLEOTIDE SEQUENCE [LARGE SCALE GENOMIC DNA]</scope>
    <source>
        <strain evidence="4">CG23_combo_of_CG06-09_8_20_14_all_38_19</strain>
    </source>
</reference>
<dbReference type="NCBIfam" id="NF009239">
    <property type="entry name" value="PRK12595.1"/>
    <property type="match status" value="1"/>
</dbReference>
<dbReference type="Proteomes" id="UP000230273">
    <property type="component" value="Unassembled WGS sequence"/>
</dbReference>
<evidence type="ECO:0000259" key="3">
    <source>
        <dbReference type="Pfam" id="PF18152"/>
    </source>
</evidence>
<proteinExistence type="predicted"/>
<dbReference type="InterPro" id="IPR006218">
    <property type="entry name" value="DAHP1/KDSA"/>
</dbReference>
<feature type="domain" description="DAHP synthase ferredoxin-like" evidence="3">
    <location>
        <begin position="1"/>
        <end position="67"/>
    </location>
</feature>
<dbReference type="PANTHER" id="PTHR43018:SF2">
    <property type="entry name" value="PHOSPHO-2-DEHYDRO-3-DEOXYHEPTONATE ALDOLASE"/>
    <property type="match status" value="1"/>
</dbReference>
<sequence length="339" mass="36813">MIIEMQKGAEENAIKGVVERVKEQGFDVQLNKGQEKVVIAVLGSNTGSIDTQIFEVLPGVEKVFRIMNPFKLASRDFKSENTVVKIGDVEFGGNKVVVMAGPCSVESEEQILACARLVQKLGGKILRGGAFKPRTSPFAFQGLKENGLKLLAKARKETGLLIITEVVAPEDLDLTAEYADILQIGTRNMQNYRLLETAGRSGRPIVLKRGFASTLEEWLMAADYLLANDNYHQVILCERGIRTFGNSTRFTLDVGAIPVVKRFSHLPVIIDPSHAAGYWGYVPSLAKAAIGAGADGLLIEIHPDPKKAISDGAQSLTFSDFSRLMEELKGIAAAIGRGI</sequence>
<dbReference type="GO" id="GO:0009073">
    <property type="term" value="P:aromatic amino acid family biosynthetic process"/>
    <property type="evidence" value="ECO:0007669"/>
    <property type="project" value="InterPro"/>
</dbReference>
<evidence type="ECO:0000313" key="4">
    <source>
        <dbReference type="EMBL" id="PIP23512.1"/>
    </source>
</evidence>
<dbReference type="InterPro" id="IPR006268">
    <property type="entry name" value="DAHP_syn_2"/>
</dbReference>
<organism evidence="4 5">
    <name type="scientific">Candidatus Nealsonbacteria bacterium CG23_combo_of_CG06-09_8_20_14_all_38_19</name>
    <dbReference type="NCBI Taxonomy" id="1974721"/>
    <lineage>
        <taxon>Bacteria</taxon>
        <taxon>Candidatus Nealsoniibacteriota</taxon>
    </lineage>
</organism>
<protein>
    <submittedName>
        <fullName evidence="4">3-deoxy-7-phosphoheptulonate synthase</fullName>
    </submittedName>
</protein>
<evidence type="ECO:0000256" key="1">
    <source>
        <dbReference type="ARBA" id="ARBA00022679"/>
    </source>
</evidence>
<dbReference type="Pfam" id="PF18152">
    <property type="entry name" value="DAHP_snth_FXD"/>
    <property type="match status" value="1"/>
</dbReference>
<dbReference type="SUPFAM" id="SSF51569">
    <property type="entry name" value="Aldolase"/>
    <property type="match status" value="1"/>
</dbReference>